<organism evidence="2 3">
    <name type="scientific">Senna tora</name>
    <dbReference type="NCBI Taxonomy" id="362788"/>
    <lineage>
        <taxon>Eukaryota</taxon>
        <taxon>Viridiplantae</taxon>
        <taxon>Streptophyta</taxon>
        <taxon>Embryophyta</taxon>
        <taxon>Tracheophyta</taxon>
        <taxon>Spermatophyta</taxon>
        <taxon>Magnoliopsida</taxon>
        <taxon>eudicotyledons</taxon>
        <taxon>Gunneridae</taxon>
        <taxon>Pentapetalae</taxon>
        <taxon>rosids</taxon>
        <taxon>fabids</taxon>
        <taxon>Fabales</taxon>
        <taxon>Fabaceae</taxon>
        <taxon>Caesalpinioideae</taxon>
        <taxon>Cassia clade</taxon>
        <taxon>Senna</taxon>
    </lineage>
</organism>
<comment type="caution">
    <text evidence="2">The sequence shown here is derived from an EMBL/GenBank/DDBJ whole genome shotgun (WGS) entry which is preliminary data.</text>
</comment>
<evidence type="ECO:0000256" key="1">
    <source>
        <dbReference type="SAM" id="MobiDB-lite"/>
    </source>
</evidence>
<feature type="region of interest" description="Disordered" evidence="1">
    <location>
        <begin position="15"/>
        <end position="37"/>
    </location>
</feature>
<dbReference type="Proteomes" id="UP000634136">
    <property type="component" value="Unassembled WGS sequence"/>
</dbReference>
<accession>A0A834SWP1</accession>
<proteinExistence type="predicted"/>
<evidence type="ECO:0000313" key="3">
    <source>
        <dbReference type="Proteomes" id="UP000634136"/>
    </source>
</evidence>
<sequence>MVAKLVQLRIEYDEKGKSGGRKPASCPRNGVMIPWST</sequence>
<reference evidence="2" key="1">
    <citation type="submission" date="2020-09" db="EMBL/GenBank/DDBJ databases">
        <title>Genome-Enabled Discovery of Anthraquinone Biosynthesis in Senna tora.</title>
        <authorList>
            <person name="Kang S.-H."/>
            <person name="Pandey R.P."/>
            <person name="Lee C.-M."/>
            <person name="Sim J.-S."/>
            <person name="Jeong J.-T."/>
            <person name="Choi B.-S."/>
            <person name="Jung M."/>
            <person name="Ginzburg D."/>
            <person name="Zhao K."/>
            <person name="Won S.Y."/>
            <person name="Oh T.-J."/>
            <person name="Yu Y."/>
            <person name="Kim N.-H."/>
            <person name="Lee O.R."/>
            <person name="Lee T.-H."/>
            <person name="Bashyal P."/>
            <person name="Kim T.-S."/>
            <person name="Lee W.-H."/>
            <person name="Kawkins C."/>
            <person name="Kim C.-K."/>
            <person name="Kim J.S."/>
            <person name="Ahn B.O."/>
            <person name="Rhee S.Y."/>
            <person name="Sohng J.K."/>
        </authorList>
    </citation>
    <scope>NUCLEOTIDE SEQUENCE</scope>
    <source>
        <tissue evidence="2">Leaf</tissue>
    </source>
</reference>
<dbReference type="EMBL" id="JAAIUW010000013">
    <property type="protein sequence ID" value="KAF7804914.1"/>
    <property type="molecule type" value="Genomic_DNA"/>
</dbReference>
<gene>
    <name evidence="2" type="ORF">G2W53_044025</name>
</gene>
<dbReference type="AlphaFoldDB" id="A0A834SWP1"/>
<protein>
    <submittedName>
        <fullName evidence="2">Uncharacterized protein</fullName>
    </submittedName>
</protein>
<evidence type="ECO:0000313" key="2">
    <source>
        <dbReference type="EMBL" id="KAF7804914.1"/>
    </source>
</evidence>
<keyword evidence="3" id="KW-1185">Reference proteome</keyword>
<name>A0A834SWP1_9FABA</name>